<dbReference type="InterPro" id="IPR008311">
    <property type="entry name" value="UCP028101"/>
</dbReference>
<dbReference type="SUPFAM" id="SSF75011">
    <property type="entry name" value="3-carboxy-cis,cis-mucoante lactonizing enzyme"/>
    <property type="match status" value="1"/>
</dbReference>
<feature type="chain" id="PRO_5021324814" description="Lipoprotein" evidence="1">
    <location>
        <begin position="28"/>
        <end position="356"/>
    </location>
</feature>
<dbReference type="Pfam" id="PF07433">
    <property type="entry name" value="DUF1513"/>
    <property type="match status" value="1"/>
</dbReference>
<reference evidence="2 3" key="1">
    <citation type="submission" date="2019-06" db="EMBL/GenBank/DDBJ databases">
        <title>Whole genome shotgun sequence of Vibrio comitans NBRC 102076.</title>
        <authorList>
            <person name="Hosoyama A."/>
            <person name="Uohara A."/>
            <person name="Ohji S."/>
            <person name="Ichikawa N."/>
        </authorList>
    </citation>
    <scope>NUCLEOTIDE SEQUENCE [LARGE SCALE GENOMIC DNA]</scope>
    <source>
        <strain evidence="2 3">NBRC 102076</strain>
    </source>
</reference>
<gene>
    <name evidence="2" type="ORF">VCO01S_26710</name>
</gene>
<organism evidence="2 3">
    <name type="scientific">Vibrio comitans NBRC 102076</name>
    <dbReference type="NCBI Taxonomy" id="1219078"/>
    <lineage>
        <taxon>Bacteria</taxon>
        <taxon>Pseudomonadati</taxon>
        <taxon>Pseudomonadota</taxon>
        <taxon>Gammaproteobacteria</taxon>
        <taxon>Vibrionales</taxon>
        <taxon>Vibrionaceae</taxon>
        <taxon>Vibrio</taxon>
    </lineage>
</organism>
<comment type="caution">
    <text evidence="2">The sequence shown here is derived from an EMBL/GenBank/DDBJ whole genome shotgun (WGS) entry which is preliminary data.</text>
</comment>
<dbReference type="InterPro" id="IPR006311">
    <property type="entry name" value="TAT_signal"/>
</dbReference>
<dbReference type="Proteomes" id="UP000318242">
    <property type="component" value="Unassembled WGS sequence"/>
</dbReference>
<name>A0A4Y3IRN0_9VIBR</name>
<dbReference type="PROSITE" id="PS51318">
    <property type="entry name" value="TAT"/>
    <property type="match status" value="1"/>
</dbReference>
<evidence type="ECO:0000313" key="3">
    <source>
        <dbReference type="Proteomes" id="UP000318242"/>
    </source>
</evidence>
<keyword evidence="1" id="KW-0732">Signal</keyword>
<protein>
    <recommendedName>
        <fullName evidence="4">Lipoprotein</fullName>
    </recommendedName>
</protein>
<evidence type="ECO:0000256" key="1">
    <source>
        <dbReference type="SAM" id="SignalP"/>
    </source>
</evidence>
<dbReference type="EMBL" id="BJLH01000012">
    <property type="protein sequence ID" value="GEA61478.1"/>
    <property type="molecule type" value="Genomic_DNA"/>
</dbReference>
<accession>A0A4Y3IRN0</accession>
<feature type="signal peptide" evidence="1">
    <location>
        <begin position="1"/>
        <end position="27"/>
    </location>
</feature>
<evidence type="ECO:0008006" key="4">
    <source>
        <dbReference type="Google" id="ProtNLM"/>
    </source>
</evidence>
<proteinExistence type="predicted"/>
<dbReference type="Gene3D" id="2.130.10.10">
    <property type="entry name" value="YVTN repeat-like/Quinoprotein amine dehydrogenase"/>
    <property type="match status" value="1"/>
</dbReference>
<evidence type="ECO:0000313" key="2">
    <source>
        <dbReference type="EMBL" id="GEA61478.1"/>
    </source>
</evidence>
<dbReference type="AlphaFoldDB" id="A0A4Y3IRN0"/>
<dbReference type="InterPro" id="IPR015943">
    <property type="entry name" value="WD40/YVTN_repeat-like_dom_sf"/>
</dbReference>
<dbReference type="RefSeq" id="WP_141271847.1">
    <property type="nucleotide sequence ID" value="NZ_BJLH01000012.1"/>
</dbReference>
<dbReference type="OrthoDB" id="5624218at2"/>
<sequence>MINRRTFLKSSSALGITLLPGCAVSLAKEQPTAIAGCATDGKGNYFAAAVTPQGKLKYSHPLPARGHGLASNTTHQHLAVIARRQGQFVDIISLDNGQLVQRITPVQHRFFYGHAAYSSDSETLYVSEGETHSCKGVIGIYDVAKDYQRIGKFSNFGIGPHQIEVLSNGDLVVAVGGIQTQGRKKINLDSMHSTLVTLNKDTGKITSQAHLEDPLLSIRHIAVTPQDQVFVGVQSQAPDESLSSLVFTKTDAEYLNPLPLDTEEWLGFEGYIGSLAVTDTTLIVSSPRGNRIALFDRQTGKLKQVRFVADGCALASTKHNYYIVDNKGTLYTGDEQAHNASGSLAGIYWDNHWIVI</sequence>
<keyword evidence="3" id="KW-1185">Reference proteome</keyword>
<dbReference type="PIRSF" id="PIRSF028101">
    <property type="entry name" value="UCP028101"/>
    <property type="match status" value="1"/>
</dbReference>